<organism evidence="1 2">
    <name type="scientific">Paenibacillus mangrovi</name>
    <dbReference type="NCBI Taxonomy" id="2931978"/>
    <lineage>
        <taxon>Bacteria</taxon>
        <taxon>Bacillati</taxon>
        <taxon>Bacillota</taxon>
        <taxon>Bacilli</taxon>
        <taxon>Bacillales</taxon>
        <taxon>Paenibacillaceae</taxon>
        <taxon>Paenibacillus</taxon>
    </lineage>
</organism>
<protein>
    <submittedName>
        <fullName evidence="1">Uncharacterized protein</fullName>
    </submittedName>
</protein>
<evidence type="ECO:0000313" key="1">
    <source>
        <dbReference type="EMBL" id="MCJ8011550.1"/>
    </source>
</evidence>
<keyword evidence="2" id="KW-1185">Reference proteome</keyword>
<sequence length="50" mass="5800">MDFHAYWFTVEQSAENLFELLAAKRSYVGIELLDKIDGKIGVYRFEVDGN</sequence>
<dbReference type="AlphaFoldDB" id="A0A9X2B250"/>
<name>A0A9X2B250_9BACL</name>
<comment type="caution">
    <text evidence="1">The sequence shown here is derived from an EMBL/GenBank/DDBJ whole genome shotgun (WGS) entry which is preliminary data.</text>
</comment>
<dbReference type="RefSeq" id="WP_244722578.1">
    <property type="nucleotide sequence ID" value="NZ_JALIRP010000002.1"/>
</dbReference>
<gene>
    <name evidence="1" type="ORF">MUG84_07280</name>
</gene>
<proteinExistence type="predicted"/>
<reference evidence="1" key="1">
    <citation type="submission" date="2022-04" db="EMBL/GenBank/DDBJ databases">
        <title>Paenibacillus mangrovi sp. nov., a novel endophytic bacterium isolated from bark of Kandelia candel.</title>
        <authorList>
            <person name="Tuo L."/>
        </authorList>
    </citation>
    <scope>NUCLEOTIDE SEQUENCE</scope>
    <source>
        <strain evidence="1">KQZ6P-2</strain>
    </source>
</reference>
<dbReference type="EMBL" id="JALIRP010000002">
    <property type="protein sequence ID" value="MCJ8011550.1"/>
    <property type="molecule type" value="Genomic_DNA"/>
</dbReference>
<accession>A0A9X2B250</accession>
<dbReference type="Proteomes" id="UP001139347">
    <property type="component" value="Unassembled WGS sequence"/>
</dbReference>
<evidence type="ECO:0000313" key="2">
    <source>
        <dbReference type="Proteomes" id="UP001139347"/>
    </source>
</evidence>